<dbReference type="GO" id="GO:0003677">
    <property type="term" value="F:DNA binding"/>
    <property type="evidence" value="ECO:0007669"/>
    <property type="project" value="InterPro"/>
</dbReference>
<accession>A0A177AET4</accession>
<dbReference type="AlphaFoldDB" id="A0A177AET4"/>
<evidence type="ECO:0000259" key="3">
    <source>
        <dbReference type="Pfam" id="PF04082"/>
    </source>
</evidence>
<dbReference type="RefSeq" id="XP_024325868.1">
    <property type="nucleotide sequence ID" value="XM_024467111.1"/>
</dbReference>
<dbReference type="GO" id="GO:0008270">
    <property type="term" value="F:zinc ion binding"/>
    <property type="evidence" value="ECO:0007669"/>
    <property type="project" value="InterPro"/>
</dbReference>
<keyword evidence="2" id="KW-0539">Nucleus</keyword>
<proteinExistence type="predicted"/>
<dbReference type="PANTHER" id="PTHR31001:SF85">
    <property type="entry name" value="ZN(II)2CYS6 TRANSCRIPTION FACTOR (EUROFUNG)"/>
    <property type="match status" value="1"/>
</dbReference>
<dbReference type="GeneID" id="36286541"/>
<dbReference type="eggNOG" id="ENOG502SM1E">
    <property type="taxonomic scope" value="Eukaryota"/>
</dbReference>
<dbReference type="OrthoDB" id="2269373at2759"/>
<name>A0A177AET4_9PEZI</name>
<dbReference type="CDD" id="cd12148">
    <property type="entry name" value="fungal_TF_MHR"/>
    <property type="match status" value="1"/>
</dbReference>
<dbReference type="VEuPathDB" id="FungiDB:GMDG_06282"/>
<evidence type="ECO:0000313" key="4">
    <source>
        <dbReference type="EMBL" id="OAF60587.1"/>
    </source>
</evidence>
<dbReference type="Proteomes" id="UP000077154">
    <property type="component" value="Unassembled WGS sequence"/>
</dbReference>
<dbReference type="Pfam" id="PF04082">
    <property type="entry name" value="Fungal_trans"/>
    <property type="match status" value="1"/>
</dbReference>
<dbReference type="GO" id="GO:0006351">
    <property type="term" value="P:DNA-templated transcription"/>
    <property type="evidence" value="ECO:0007669"/>
    <property type="project" value="InterPro"/>
</dbReference>
<protein>
    <recommendedName>
        <fullName evidence="3">Xylanolytic transcriptional activator regulatory domain-containing protein</fullName>
    </recommendedName>
</protein>
<sequence length="324" mass="36817">MGIHRDGTSLGLSPFDTEIRRRLWWMIVFIDCRTSDFSGTRPSKDLFLSDTKKPLNVEDEDLKPGMVKQPPERTGITSVVLSLIRFDIVDFRRIPFSSVLARSAICKMNLYAYNPRQFANCGAKVPQRARDIIFTNGMKLLEYGKLLHRDPNFRKFSRQTSSGYIWDTLLYVPIEARNRKIGPDVDRAWKLIGKAFENYPLIFAQPEALYAALANWTLQVWDDCVAARNAEGIPEPPTPYYIEALRRCRTPAGSSSKPEAVTNLEEAMGSSVGNDKPQPRRHYGNFSVGFEPIESYDFSSILSLTWNQMNGRSGSVCCLHRECS</sequence>
<reference evidence="4" key="1">
    <citation type="submission" date="2016-03" db="EMBL/GenBank/DDBJ databases">
        <title>Updated assembly of Pseudogymnoascus destructans, the fungus causing white-nose syndrome of bats.</title>
        <authorList>
            <person name="Palmer J.M."/>
            <person name="Drees K.P."/>
            <person name="Foster J.T."/>
            <person name="Lindner D.L."/>
        </authorList>
    </citation>
    <scope>NUCLEOTIDE SEQUENCE [LARGE SCALE GENOMIC DNA]</scope>
    <source>
        <strain evidence="4">20631-21</strain>
    </source>
</reference>
<feature type="domain" description="Xylanolytic transcriptional activator regulatory" evidence="3">
    <location>
        <begin position="1"/>
        <end position="64"/>
    </location>
</feature>
<comment type="subcellular location">
    <subcellularLocation>
        <location evidence="1">Nucleus</location>
    </subcellularLocation>
</comment>
<gene>
    <name evidence="4" type="ORF">VC83_03465</name>
</gene>
<evidence type="ECO:0000256" key="1">
    <source>
        <dbReference type="ARBA" id="ARBA00004123"/>
    </source>
</evidence>
<organism evidence="4">
    <name type="scientific">Pseudogymnoascus destructans</name>
    <dbReference type="NCBI Taxonomy" id="655981"/>
    <lineage>
        <taxon>Eukaryota</taxon>
        <taxon>Fungi</taxon>
        <taxon>Dikarya</taxon>
        <taxon>Ascomycota</taxon>
        <taxon>Pezizomycotina</taxon>
        <taxon>Leotiomycetes</taxon>
        <taxon>Thelebolales</taxon>
        <taxon>Thelebolaceae</taxon>
        <taxon>Pseudogymnoascus</taxon>
    </lineage>
</organism>
<dbReference type="PANTHER" id="PTHR31001">
    <property type="entry name" value="UNCHARACTERIZED TRANSCRIPTIONAL REGULATORY PROTEIN"/>
    <property type="match status" value="1"/>
</dbReference>
<dbReference type="GO" id="GO:0005634">
    <property type="term" value="C:nucleus"/>
    <property type="evidence" value="ECO:0007669"/>
    <property type="project" value="UniProtKB-SubCell"/>
</dbReference>
<dbReference type="InterPro" id="IPR007219">
    <property type="entry name" value="XnlR_reg_dom"/>
</dbReference>
<dbReference type="EMBL" id="KV441391">
    <property type="protein sequence ID" value="OAF60587.1"/>
    <property type="molecule type" value="Genomic_DNA"/>
</dbReference>
<evidence type="ECO:0000256" key="2">
    <source>
        <dbReference type="ARBA" id="ARBA00023242"/>
    </source>
</evidence>
<dbReference type="InterPro" id="IPR050613">
    <property type="entry name" value="Sec_Metabolite_Reg"/>
</dbReference>